<dbReference type="PANTHER" id="PTHR10534">
    <property type="entry name" value="PYRIDOXAL KINASE"/>
    <property type="match status" value="1"/>
</dbReference>
<evidence type="ECO:0000256" key="3">
    <source>
        <dbReference type="ARBA" id="ARBA00022741"/>
    </source>
</evidence>
<dbReference type="InterPro" id="IPR029056">
    <property type="entry name" value="Ribokinase-like"/>
</dbReference>
<dbReference type="CDD" id="cd01173">
    <property type="entry name" value="pyridoxal_pyridoxamine_kinase"/>
    <property type="match status" value="1"/>
</dbReference>
<dbReference type="GO" id="GO:0005524">
    <property type="term" value="F:ATP binding"/>
    <property type="evidence" value="ECO:0007669"/>
    <property type="project" value="UniProtKB-KW"/>
</dbReference>
<dbReference type="AlphaFoldDB" id="A0A2S6FYR8"/>
<dbReference type="OrthoDB" id="9800808at2"/>
<evidence type="ECO:0000259" key="6">
    <source>
        <dbReference type="Pfam" id="PF08543"/>
    </source>
</evidence>
<dbReference type="RefSeq" id="WP_104409649.1">
    <property type="nucleotide sequence ID" value="NZ_PTIS01000005.1"/>
</dbReference>
<accession>A0A2S6FYR8</accession>
<keyword evidence="2" id="KW-0808">Transferase</keyword>
<dbReference type="EC" id="2.7.1.35" evidence="1"/>
<dbReference type="InterPro" id="IPR013749">
    <property type="entry name" value="PM/HMP-P_kinase-1"/>
</dbReference>
<dbReference type="Pfam" id="PF08543">
    <property type="entry name" value="Phos_pyr_kin"/>
    <property type="match status" value="1"/>
</dbReference>
<proteinExistence type="predicted"/>
<dbReference type="GO" id="GO:0009443">
    <property type="term" value="P:pyridoxal 5'-phosphate salvage"/>
    <property type="evidence" value="ECO:0007669"/>
    <property type="project" value="InterPro"/>
</dbReference>
<sequence>MEELKRVLAIHDLSGFGKCSLTVALPVISVAGIECTCMPTAILSTHTGGFTGYTFRDLSEDMYPMAKHWKSLGLEFDAIYIGYLGSSSQAKSVENIITLLKDDKTLVIIDPVMADNGEYYTGLDEDMCKGFLSMCKFADIITPNFTEATLLLGEKYIEPPYTKEYVEGLLKRLSDLGPSKVVLTGVSFKEGEVGAASYDKATNEISYAFTKRTPGSYHGTGDLFGSAFVAAIVRGISINKSIKIAVDLVKSSTEITYKRGTPTNYGVDFESRLQQFSIDIQNNINK</sequence>
<comment type="caution">
    <text evidence="7">The sequence shown here is derived from an EMBL/GenBank/DDBJ whole genome shotgun (WGS) entry which is preliminary data.</text>
</comment>
<evidence type="ECO:0000256" key="4">
    <source>
        <dbReference type="ARBA" id="ARBA00022777"/>
    </source>
</evidence>
<dbReference type="PANTHER" id="PTHR10534:SF2">
    <property type="entry name" value="PYRIDOXAL KINASE"/>
    <property type="match status" value="1"/>
</dbReference>
<reference evidence="7 8" key="1">
    <citation type="submission" date="2018-02" db="EMBL/GenBank/DDBJ databases">
        <title>Genomic Encyclopedia of Archaeal and Bacterial Type Strains, Phase II (KMG-II): from individual species to whole genera.</title>
        <authorList>
            <person name="Goeker M."/>
        </authorList>
    </citation>
    <scope>NUCLEOTIDE SEQUENCE [LARGE SCALE GENOMIC DNA]</scope>
    <source>
        <strain evidence="7 8">DSM 15099</strain>
    </source>
</reference>
<evidence type="ECO:0000313" key="7">
    <source>
        <dbReference type="EMBL" id="PPK48707.1"/>
    </source>
</evidence>
<name>A0A2S6FYR8_9CLOT</name>
<dbReference type="NCBIfam" id="NF005491">
    <property type="entry name" value="PRK07105.1"/>
    <property type="match status" value="1"/>
</dbReference>
<evidence type="ECO:0000256" key="2">
    <source>
        <dbReference type="ARBA" id="ARBA00022679"/>
    </source>
</evidence>
<dbReference type="SUPFAM" id="SSF53613">
    <property type="entry name" value="Ribokinase-like"/>
    <property type="match status" value="1"/>
</dbReference>
<evidence type="ECO:0000313" key="8">
    <source>
        <dbReference type="Proteomes" id="UP000239863"/>
    </source>
</evidence>
<dbReference type="InterPro" id="IPR004625">
    <property type="entry name" value="PyrdxlKinase"/>
</dbReference>
<protein>
    <recommendedName>
        <fullName evidence="1">pyridoxal kinase</fullName>
        <ecNumber evidence="1">2.7.1.35</ecNumber>
    </recommendedName>
</protein>
<evidence type="ECO:0000256" key="1">
    <source>
        <dbReference type="ARBA" id="ARBA00012104"/>
    </source>
</evidence>
<organism evidence="7 8">
    <name type="scientific">Clostridium algidicarnis DSM 15099</name>
    <dbReference type="NCBI Taxonomy" id="1121295"/>
    <lineage>
        <taxon>Bacteria</taxon>
        <taxon>Bacillati</taxon>
        <taxon>Bacillota</taxon>
        <taxon>Clostridia</taxon>
        <taxon>Eubacteriales</taxon>
        <taxon>Clostridiaceae</taxon>
        <taxon>Clostridium</taxon>
    </lineage>
</organism>
<dbReference type="GO" id="GO:0005829">
    <property type="term" value="C:cytosol"/>
    <property type="evidence" value="ECO:0007669"/>
    <property type="project" value="TreeGrafter"/>
</dbReference>
<keyword evidence="5" id="KW-0067">ATP-binding</keyword>
<gene>
    <name evidence="7" type="ORF">BD821_10587</name>
</gene>
<evidence type="ECO:0000256" key="5">
    <source>
        <dbReference type="ARBA" id="ARBA00022840"/>
    </source>
</evidence>
<keyword evidence="3" id="KW-0547">Nucleotide-binding</keyword>
<feature type="domain" description="Pyridoxamine kinase/Phosphomethylpyrimidine kinase" evidence="6">
    <location>
        <begin position="32"/>
        <end position="258"/>
    </location>
</feature>
<dbReference type="EMBL" id="PTIS01000005">
    <property type="protein sequence ID" value="PPK48707.1"/>
    <property type="molecule type" value="Genomic_DNA"/>
</dbReference>
<dbReference type="STRING" id="37659.GCA_000703125_01569"/>
<dbReference type="Gene3D" id="3.40.1190.20">
    <property type="match status" value="1"/>
</dbReference>
<dbReference type="GO" id="GO:0008478">
    <property type="term" value="F:pyridoxal kinase activity"/>
    <property type="evidence" value="ECO:0007669"/>
    <property type="project" value="UniProtKB-EC"/>
</dbReference>
<dbReference type="Proteomes" id="UP000239863">
    <property type="component" value="Unassembled WGS sequence"/>
</dbReference>
<keyword evidence="4 7" id="KW-0418">Kinase</keyword>